<reference evidence="3 4" key="1">
    <citation type="submission" date="2019-06" db="EMBL/GenBank/DDBJ databases">
        <title>Sequencing the genomes of 1000 actinobacteria strains.</title>
        <authorList>
            <person name="Klenk H.-P."/>
        </authorList>
    </citation>
    <scope>NUCLEOTIDE SEQUENCE [LARGE SCALE GENOMIC DNA]</scope>
    <source>
        <strain evidence="3 4">DSM 41649</strain>
    </source>
</reference>
<dbReference type="RefSeq" id="WP_145794627.1">
    <property type="nucleotide sequence ID" value="NZ_BAAABR010000047.1"/>
</dbReference>
<dbReference type="EMBL" id="VIVR01000001">
    <property type="protein sequence ID" value="TWE20344.1"/>
    <property type="molecule type" value="Genomic_DNA"/>
</dbReference>
<keyword evidence="2" id="KW-1133">Transmembrane helix</keyword>
<feature type="transmembrane region" description="Helical" evidence="2">
    <location>
        <begin position="31"/>
        <end position="54"/>
    </location>
</feature>
<keyword evidence="2" id="KW-0472">Membrane</keyword>
<name>A0A561EXK5_9ACTN</name>
<gene>
    <name evidence="3" type="ORF">FB465_5493</name>
</gene>
<evidence type="ECO:0000256" key="1">
    <source>
        <dbReference type="SAM" id="MobiDB-lite"/>
    </source>
</evidence>
<keyword evidence="2" id="KW-0812">Transmembrane</keyword>
<dbReference type="OrthoDB" id="8988083at2"/>
<feature type="region of interest" description="Disordered" evidence="1">
    <location>
        <begin position="1"/>
        <end position="25"/>
    </location>
</feature>
<accession>A0A561EXK5</accession>
<keyword evidence="4" id="KW-1185">Reference proteome</keyword>
<sequence>MSAQKPQSGDRRARAAALRAEEARREKRKRLLTRGAIGLAVLAVVGGIATAVALNYDSGGTGSSVAVPAQPRLTAEGRTTLPPWDAPADPAAAVKAAGLPMLGSEGTVEHIHAHLDVFANGKAVTVPALIGIDEAKQQISPLHSHDTTGIIHVESPVKADFSLGQFLTQWQVSASADHLGGLKTDATHTLTAYVNGKPVAGNPAAIILGAHDEIALVYGTVAENATVAVPGTYTWPSGL</sequence>
<evidence type="ECO:0000313" key="4">
    <source>
        <dbReference type="Proteomes" id="UP000318416"/>
    </source>
</evidence>
<comment type="caution">
    <text evidence="3">The sequence shown here is derived from an EMBL/GenBank/DDBJ whole genome shotgun (WGS) entry which is preliminary data.</text>
</comment>
<organism evidence="3 4">
    <name type="scientific">Kitasatospora atroaurantiaca</name>
    <dbReference type="NCBI Taxonomy" id="285545"/>
    <lineage>
        <taxon>Bacteria</taxon>
        <taxon>Bacillati</taxon>
        <taxon>Actinomycetota</taxon>
        <taxon>Actinomycetes</taxon>
        <taxon>Kitasatosporales</taxon>
        <taxon>Streptomycetaceae</taxon>
        <taxon>Kitasatospora</taxon>
    </lineage>
</organism>
<dbReference type="Proteomes" id="UP000318416">
    <property type="component" value="Unassembled WGS sequence"/>
</dbReference>
<proteinExistence type="predicted"/>
<feature type="compositionally biased region" description="Basic and acidic residues" evidence="1">
    <location>
        <begin position="8"/>
        <end position="25"/>
    </location>
</feature>
<protein>
    <submittedName>
        <fullName evidence="3">Uncharacterized protein</fullName>
    </submittedName>
</protein>
<dbReference type="AlphaFoldDB" id="A0A561EXK5"/>
<evidence type="ECO:0000313" key="3">
    <source>
        <dbReference type="EMBL" id="TWE20344.1"/>
    </source>
</evidence>
<evidence type="ECO:0000256" key="2">
    <source>
        <dbReference type="SAM" id="Phobius"/>
    </source>
</evidence>